<dbReference type="PROSITE" id="PS00211">
    <property type="entry name" value="ABC_TRANSPORTER_1"/>
    <property type="match status" value="1"/>
</dbReference>
<dbReference type="STRING" id="1125699.HMPREF9194_00734"/>
<dbReference type="SMART" id="SM00382">
    <property type="entry name" value="AAA"/>
    <property type="match status" value="1"/>
</dbReference>
<evidence type="ECO:0000256" key="4">
    <source>
        <dbReference type="ARBA" id="ARBA00022840"/>
    </source>
</evidence>
<organism evidence="6 7">
    <name type="scientific">Treponema maltophilum ATCC 51939</name>
    <dbReference type="NCBI Taxonomy" id="1125699"/>
    <lineage>
        <taxon>Bacteria</taxon>
        <taxon>Pseudomonadati</taxon>
        <taxon>Spirochaetota</taxon>
        <taxon>Spirochaetia</taxon>
        <taxon>Spirochaetales</taxon>
        <taxon>Treponemataceae</taxon>
        <taxon>Treponema</taxon>
    </lineage>
</organism>
<evidence type="ECO:0000256" key="2">
    <source>
        <dbReference type="ARBA" id="ARBA00022448"/>
    </source>
</evidence>
<dbReference type="GO" id="GO:0016887">
    <property type="term" value="F:ATP hydrolysis activity"/>
    <property type="evidence" value="ECO:0007669"/>
    <property type="project" value="InterPro"/>
</dbReference>
<evidence type="ECO:0000313" key="6">
    <source>
        <dbReference type="EMBL" id="EPF30417.1"/>
    </source>
</evidence>
<dbReference type="InterPro" id="IPR017871">
    <property type="entry name" value="ABC_transporter-like_CS"/>
</dbReference>
<keyword evidence="2" id="KW-0813">Transport</keyword>
<dbReference type="PANTHER" id="PTHR43776:SF7">
    <property type="entry name" value="D,D-DIPEPTIDE TRANSPORT ATP-BINDING PROTEIN DDPF-RELATED"/>
    <property type="match status" value="1"/>
</dbReference>
<protein>
    <recommendedName>
        <fullName evidence="5">ABC transporter domain-containing protein</fullName>
    </recommendedName>
</protein>
<evidence type="ECO:0000313" key="7">
    <source>
        <dbReference type="Proteomes" id="UP000014541"/>
    </source>
</evidence>
<dbReference type="InterPro" id="IPR050319">
    <property type="entry name" value="ABC_transp_ATP-bind"/>
</dbReference>
<dbReference type="PATRIC" id="fig|1125699.3.peg.746"/>
<evidence type="ECO:0000256" key="3">
    <source>
        <dbReference type="ARBA" id="ARBA00022741"/>
    </source>
</evidence>
<dbReference type="RefSeq" id="WP_016525028.1">
    <property type="nucleotide sequence ID" value="NZ_KE332518.1"/>
</dbReference>
<dbReference type="InterPro" id="IPR003593">
    <property type="entry name" value="AAA+_ATPase"/>
</dbReference>
<dbReference type="InterPro" id="IPR003439">
    <property type="entry name" value="ABC_transporter-like_ATP-bd"/>
</dbReference>
<evidence type="ECO:0000256" key="1">
    <source>
        <dbReference type="ARBA" id="ARBA00005417"/>
    </source>
</evidence>
<sequence>MIKCVSVSKTFRTSGLKKNSSPVLKNINCEIKAFSVTGITGESGCGKTTLARCLMNLIKPDSGNIFINGKSVFEYTDKKAFCRLVQTVQQNPESALDPDFTVKKSLEEVYILHKERFASKAAFQAELQELCIQTGIPYDETDKLPYAFSGGQLQRICIIRALLIKPEIVILDESTSMLDVSVQAQILSLLLKLKERYKLTLILISHDLDVIEYFCDELIVMQKGTIVESGACSQVFAHPTHEYTIKLLENRNLILE</sequence>
<keyword evidence="3" id="KW-0547">Nucleotide-binding</keyword>
<dbReference type="SUPFAM" id="SSF52540">
    <property type="entry name" value="P-loop containing nucleoside triphosphate hydrolases"/>
    <property type="match status" value="1"/>
</dbReference>
<gene>
    <name evidence="6" type="ORF">HMPREF9194_00734</name>
</gene>
<dbReference type="PANTHER" id="PTHR43776">
    <property type="entry name" value="TRANSPORT ATP-BINDING PROTEIN"/>
    <property type="match status" value="1"/>
</dbReference>
<dbReference type="PROSITE" id="PS50893">
    <property type="entry name" value="ABC_TRANSPORTER_2"/>
    <property type="match status" value="1"/>
</dbReference>
<comment type="similarity">
    <text evidence="1">Belongs to the ABC transporter superfamily.</text>
</comment>
<dbReference type="eggNOG" id="COG4608">
    <property type="taxonomic scope" value="Bacteria"/>
</dbReference>
<dbReference type="Pfam" id="PF00005">
    <property type="entry name" value="ABC_tran"/>
    <property type="match status" value="1"/>
</dbReference>
<dbReference type="InterPro" id="IPR027417">
    <property type="entry name" value="P-loop_NTPase"/>
</dbReference>
<name>S3KDX5_TREMA</name>
<keyword evidence="7" id="KW-1185">Reference proteome</keyword>
<dbReference type="Gene3D" id="3.40.50.300">
    <property type="entry name" value="P-loop containing nucleotide triphosphate hydrolases"/>
    <property type="match status" value="1"/>
</dbReference>
<proteinExistence type="inferred from homology"/>
<dbReference type="OrthoDB" id="344505at2"/>
<dbReference type="Proteomes" id="UP000014541">
    <property type="component" value="Unassembled WGS sequence"/>
</dbReference>
<dbReference type="GO" id="GO:0055085">
    <property type="term" value="P:transmembrane transport"/>
    <property type="evidence" value="ECO:0007669"/>
    <property type="project" value="UniProtKB-ARBA"/>
</dbReference>
<dbReference type="HOGENOM" id="CLU_000604_1_23_12"/>
<reference evidence="6 7" key="1">
    <citation type="submission" date="2013-04" db="EMBL/GenBank/DDBJ databases">
        <title>The Genome Sequence of Treponema maltophilum ATCC 51939.</title>
        <authorList>
            <consortium name="The Broad Institute Genomics Platform"/>
            <person name="Earl A."/>
            <person name="Ward D."/>
            <person name="Feldgarden M."/>
            <person name="Gevers D."/>
            <person name="Leonetti C."/>
            <person name="Blanton J.M."/>
            <person name="Dewhirst F.E."/>
            <person name="Izard J."/>
            <person name="Walker B."/>
            <person name="Young S."/>
            <person name="Zeng Q."/>
            <person name="Gargeya S."/>
            <person name="Fitzgerald M."/>
            <person name="Haas B."/>
            <person name="Abouelleil A."/>
            <person name="Allen A.W."/>
            <person name="Alvarado L."/>
            <person name="Arachchi H.M."/>
            <person name="Berlin A.M."/>
            <person name="Chapman S.B."/>
            <person name="Gainer-Dewar J."/>
            <person name="Goldberg J."/>
            <person name="Griggs A."/>
            <person name="Gujja S."/>
            <person name="Hansen M."/>
            <person name="Howarth C."/>
            <person name="Imamovic A."/>
            <person name="Ireland A."/>
            <person name="Larimer J."/>
            <person name="McCowan C."/>
            <person name="Murphy C."/>
            <person name="Pearson M."/>
            <person name="Poon T.W."/>
            <person name="Priest M."/>
            <person name="Roberts A."/>
            <person name="Saif S."/>
            <person name="Shea T."/>
            <person name="Sisk P."/>
            <person name="Sykes S."/>
            <person name="Wortman J."/>
            <person name="Nusbaum C."/>
            <person name="Birren B."/>
        </authorList>
    </citation>
    <scope>NUCLEOTIDE SEQUENCE [LARGE SCALE GENOMIC DNA]</scope>
    <source>
        <strain evidence="6 7">ATCC 51939</strain>
    </source>
</reference>
<accession>S3KDX5</accession>
<evidence type="ECO:0000259" key="5">
    <source>
        <dbReference type="PROSITE" id="PS50893"/>
    </source>
</evidence>
<dbReference type="EMBL" id="ATFF01000006">
    <property type="protein sequence ID" value="EPF30417.1"/>
    <property type="molecule type" value="Genomic_DNA"/>
</dbReference>
<feature type="domain" description="ABC transporter" evidence="5">
    <location>
        <begin position="2"/>
        <end position="248"/>
    </location>
</feature>
<keyword evidence="4" id="KW-0067">ATP-binding</keyword>
<comment type="caution">
    <text evidence="6">The sequence shown here is derived from an EMBL/GenBank/DDBJ whole genome shotgun (WGS) entry which is preliminary data.</text>
</comment>
<dbReference type="GO" id="GO:0005524">
    <property type="term" value="F:ATP binding"/>
    <property type="evidence" value="ECO:0007669"/>
    <property type="project" value="UniProtKB-KW"/>
</dbReference>
<dbReference type="AlphaFoldDB" id="S3KDX5"/>
<dbReference type="CDD" id="cd03257">
    <property type="entry name" value="ABC_NikE_OppD_transporters"/>
    <property type="match status" value="1"/>
</dbReference>